<dbReference type="InterPro" id="IPR050275">
    <property type="entry name" value="PGM_Phosphatase"/>
</dbReference>
<dbReference type="STRING" id="34103.SAMN05421778_13038"/>
<dbReference type="EMBL" id="AZRA01000147">
    <property type="protein sequence ID" value="KDB50372.1"/>
    <property type="molecule type" value="Genomic_DNA"/>
</dbReference>
<dbReference type="eggNOG" id="COG0406">
    <property type="taxonomic scope" value="Bacteria"/>
</dbReference>
<reference evidence="1 2" key="1">
    <citation type="journal article" date="2014" name="FEMS Microbiol. Ecol.">
        <title>Sphaerotilus natans encrusted with nanoball-shaped Fe(III) oxide minerals formed by nitrate-reducing mixotrophic Fe(II) oxidation.</title>
        <authorList>
            <person name="Park S."/>
            <person name="Kim D.H."/>
            <person name="Lee J.H."/>
            <person name="Hur H.G."/>
        </authorList>
    </citation>
    <scope>NUCLEOTIDE SEQUENCE [LARGE SCALE GENOMIC DNA]</scope>
    <source>
        <strain evidence="1 2">DSM 6575</strain>
    </source>
</reference>
<dbReference type="PANTHER" id="PTHR48100">
    <property type="entry name" value="BROAD-SPECIFICITY PHOSPHATASE YOR283W-RELATED"/>
    <property type="match status" value="1"/>
</dbReference>
<evidence type="ECO:0000313" key="2">
    <source>
        <dbReference type="Proteomes" id="UP000026714"/>
    </source>
</evidence>
<dbReference type="CDD" id="cd07067">
    <property type="entry name" value="HP_PGM_like"/>
    <property type="match status" value="1"/>
</dbReference>
<dbReference type="InterPro" id="IPR029033">
    <property type="entry name" value="His_PPase_superfam"/>
</dbReference>
<dbReference type="GO" id="GO:0016791">
    <property type="term" value="F:phosphatase activity"/>
    <property type="evidence" value="ECO:0007669"/>
    <property type="project" value="TreeGrafter"/>
</dbReference>
<organism evidence="1 2">
    <name type="scientific">Sphaerotilus natans subsp. natans DSM 6575</name>
    <dbReference type="NCBI Taxonomy" id="1286631"/>
    <lineage>
        <taxon>Bacteria</taxon>
        <taxon>Pseudomonadati</taxon>
        <taxon>Pseudomonadota</taxon>
        <taxon>Betaproteobacteria</taxon>
        <taxon>Burkholderiales</taxon>
        <taxon>Sphaerotilaceae</taxon>
        <taxon>Sphaerotilus</taxon>
    </lineage>
</organism>
<dbReference type="SMART" id="SM00855">
    <property type="entry name" value="PGAM"/>
    <property type="match status" value="1"/>
</dbReference>
<dbReference type="Proteomes" id="UP000026714">
    <property type="component" value="Unassembled WGS sequence"/>
</dbReference>
<comment type="caution">
    <text evidence="1">The sequence shown here is derived from an EMBL/GenBank/DDBJ whole genome shotgun (WGS) entry which is preliminary data.</text>
</comment>
<dbReference type="Gene3D" id="3.40.50.1240">
    <property type="entry name" value="Phosphoglycerate mutase-like"/>
    <property type="match status" value="1"/>
</dbReference>
<gene>
    <name evidence="1" type="ORF">X805_40370</name>
</gene>
<name>A0A059KFX3_9BURK</name>
<dbReference type="PATRIC" id="fig|1286631.3.peg.3927"/>
<dbReference type="SUPFAM" id="SSF53254">
    <property type="entry name" value="Phosphoglycerate mutase-like"/>
    <property type="match status" value="1"/>
</dbReference>
<accession>A0A059KFX3</accession>
<dbReference type="AlphaFoldDB" id="A0A059KFX3"/>
<protein>
    <submittedName>
        <fullName evidence="1">Phosphoglycerate mutase</fullName>
    </submittedName>
</protein>
<dbReference type="Pfam" id="PF00300">
    <property type="entry name" value="His_Phos_1"/>
    <property type="match status" value="1"/>
</dbReference>
<proteinExistence type="predicted"/>
<sequence>MPIAADLFTPPPRRRLYLMRHGAVDYFLPDGTPLPPHEVPLNAAGRAQADAAGTLFAAAGVAFDRVVVSGLPRTLETARRVLAACGQSERPIDIEPDFEEIRPGRLSSLAPEQLRAAFTGAFEPAPGETQAQRIEQRAFLGGETIGALLDRVLPAMARLQDDAGWQTALLVLHGGVNRALLSGWLCGGRAFLGRLEQSPACINIVDLGPGGQDAVLRAVNLSPTDWLQPDERTTTMERLLAQYAGGLTTR</sequence>
<evidence type="ECO:0000313" key="1">
    <source>
        <dbReference type="EMBL" id="KDB50372.1"/>
    </source>
</evidence>
<keyword evidence="2" id="KW-1185">Reference proteome</keyword>
<dbReference type="InterPro" id="IPR013078">
    <property type="entry name" value="His_Pase_superF_clade-1"/>
</dbReference>
<dbReference type="RefSeq" id="WP_037486003.1">
    <property type="nucleotide sequence ID" value="NZ_AZRA01000147.1"/>
</dbReference>